<dbReference type="InterPro" id="IPR021861">
    <property type="entry name" value="THO_THOC1"/>
</dbReference>
<protein>
    <submittedName>
        <fullName evidence="2">THO complex subunit 1</fullName>
    </submittedName>
</protein>
<dbReference type="GeneID" id="36516695"/>
<dbReference type="Pfam" id="PF11957">
    <property type="entry name" value="efThoc1"/>
    <property type="match status" value="1"/>
</dbReference>
<accession>A0A2T0FK35</accession>
<evidence type="ECO:0000313" key="2">
    <source>
        <dbReference type="EMBL" id="PRT55327.1"/>
    </source>
</evidence>
<dbReference type="RefSeq" id="XP_024665272.1">
    <property type="nucleotide sequence ID" value="XM_024809504.1"/>
</dbReference>
<dbReference type="EMBL" id="NDIQ01000021">
    <property type="protein sequence ID" value="PRT55327.1"/>
    <property type="molecule type" value="Genomic_DNA"/>
</dbReference>
<feature type="compositionally biased region" description="Basic and acidic residues" evidence="1">
    <location>
        <begin position="492"/>
        <end position="504"/>
    </location>
</feature>
<dbReference type="Proteomes" id="UP000238350">
    <property type="component" value="Unassembled WGS sequence"/>
</dbReference>
<name>A0A2T0FK35_9ASCO</name>
<organism evidence="2 3">
    <name type="scientific">Wickerhamiella sorbophila</name>
    <dbReference type="NCBI Taxonomy" id="45607"/>
    <lineage>
        <taxon>Eukaryota</taxon>
        <taxon>Fungi</taxon>
        <taxon>Dikarya</taxon>
        <taxon>Ascomycota</taxon>
        <taxon>Saccharomycotina</taxon>
        <taxon>Dipodascomycetes</taxon>
        <taxon>Dipodascales</taxon>
        <taxon>Trichomonascaceae</taxon>
        <taxon>Wickerhamiella</taxon>
    </lineage>
</organism>
<reference evidence="2 3" key="1">
    <citation type="submission" date="2017-04" db="EMBL/GenBank/DDBJ databases">
        <title>Genome sequencing of [Candida] sorbophila.</title>
        <authorList>
            <person name="Ahn J.O."/>
        </authorList>
    </citation>
    <scope>NUCLEOTIDE SEQUENCE [LARGE SCALE GENOMIC DNA]</scope>
    <source>
        <strain evidence="2 3">DS02</strain>
    </source>
</reference>
<proteinExistence type="predicted"/>
<keyword evidence="3" id="KW-1185">Reference proteome</keyword>
<comment type="caution">
    <text evidence="2">The sequence shown here is derived from an EMBL/GenBank/DDBJ whole genome shotgun (WGS) entry which is preliminary data.</text>
</comment>
<feature type="region of interest" description="Disordered" evidence="1">
    <location>
        <begin position="459"/>
        <end position="528"/>
    </location>
</feature>
<gene>
    <name evidence="2" type="ORF">B9G98_02947</name>
</gene>
<evidence type="ECO:0000313" key="3">
    <source>
        <dbReference type="Proteomes" id="UP000238350"/>
    </source>
</evidence>
<sequence length="528" mass="59935">MDRVLDQLDLSAALDKVVTIPETVLASNFESPDTECFKVLQALVAERKLGHIAALIDLVFELQASEQCAQGTAHLLLEAAVDYLPLACIDDLWRIVSSRKARIINNLQALRPPGTTLLRTLNSLEKRLSPVLHYEMINNIGNFLFDAFGFPTRALINQKSVPVKLPIIDYRNVSDPEYTTFWRLIEDFQDIKSIMATPRSINAHLDRSNKVSRAMADNSPHPCTLAPRTLLWDTDPEVFPDIMFDSKIQRLVALQMLVVIEAILPFGPESEKPLVNEDQFNSFKALKNRWFKVLLKISSQTEMEAYKNFMLGDKEWSKWKVIGCKPLPARTPIELPQKRTLELGALSGQNRMLSESLQALWDVQYDEESMSKYPKAAEDGPESAEIRSKYGIPSKALLPKGTEKYFEYWESEYETELKSGWRWLALRLMLNNVPEKVLEEAARKTGVDYFDEEHIKSIEAEISRPAEPAGHTPAESKKRRFEGDDEGDDDDPVKSAKLEPETRESTAGFDTPNIQSEEEEMAELKDSS</sequence>
<evidence type="ECO:0000256" key="1">
    <source>
        <dbReference type="SAM" id="MobiDB-lite"/>
    </source>
</evidence>
<dbReference type="AlphaFoldDB" id="A0A2T0FK35"/>
<dbReference type="STRING" id="45607.A0A2T0FK35"/>